<proteinExistence type="predicted"/>
<evidence type="ECO:0000256" key="1">
    <source>
        <dbReference type="SAM" id="SignalP"/>
    </source>
</evidence>
<keyword evidence="3" id="KW-1185">Reference proteome</keyword>
<name>A0A8S3YTU2_9EUPU</name>
<keyword evidence="1" id="KW-0732">Signal</keyword>
<evidence type="ECO:0000313" key="2">
    <source>
        <dbReference type="EMBL" id="CAG5119678.1"/>
    </source>
</evidence>
<dbReference type="AlphaFoldDB" id="A0A8S3YTU2"/>
<dbReference type="EMBL" id="CAJHNH020000757">
    <property type="protein sequence ID" value="CAG5119678.1"/>
    <property type="molecule type" value="Genomic_DNA"/>
</dbReference>
<dbReference type="Proteomes" id="UP000678393">
    <property type="component" value="Unassembled WGS sequence"/>
</dbReference>
<gene>
    <name evidence="2" type="ORF">CUNI_LOCUS5236</name>
</gene>
<feature type="signal peptide" evidence="1">
    <location>
        <begin position="1"/>
        <end position="19"/>
    </location>
</feature>
<sequence>MTPLLISLLVLLASAQTNALIACTAQLCANTICHKLTEDNCKGKIVPNGGLCHCCDGCYTVLKQGADCSPAPYFGVPRYVICDDGLECNRDTQTCQVPVEA</sequence>
<reference evidence="2" key="1">
    <citation type="submission" date="2021-04" db="EMBL/GenBank/DDBJ databases">
        <authorList>
            <consortium name="Molecular Ecology Group"/>
        </authorList>
    </citation>
    <scope>NUCLEOTIDE SEQUENCE</scope>
</reference>
<accession>A0A8S3YTU2</accession>
<protein>
    <submittedName>
        <fullName evidence="2">Uncharacterized protein</fullName>
    </submittedName>
</protein>
<organism evidence="2 3">
    <name type="scientific">Candidula unifasciata</name>
    <dbReference type="NCBI Taxonomy" id="100452"/>
    <lineage>
        <taxon>Eukaryota</taxon>
        <taxon>Metazoa</taxon>
        <taxon>Spiralia</taxon>
        <taxon>Lophotrochozoa</taxon>
        <taxon>Mollusca</taxon>
        <taxon>Gastropoda</taxon>
        <taxon>Heterobranchia</taxon>
        <taxon>Euthyneura</taxon>
        <taxon>Panpulmonata</taxon>
        <taxon>Eupulmonata</taxon>
        <taxon>Stylommatophora</taxon>
        <taxon>Helicina</taxon>
        <taxon>Helicoidea</taxon>
        <taxon>Geomitridae</taxon>
        <taxon>Candidula</taxon>
    </lineage>
</organism>
<dbReference type="OrthoDB" id="6144414at2759"/>
<evidence type="ECO:0000313" key="3">
    <source>
        <dbReference type="Proteomes" id="UP000678393"/>
    </source>
</evidence>
<comment type="caution">
    <text evidence="2">The sequence shown here is derived from an EMBL/GenBank/DDBJ whole genome shotgun (WGS) entry which is preliminary data.</text>
</comment>
<feature type="chain" id="PRO_5035915195" evidence="1">
    <location>
        <begin position="20"/>
        <end position="101"/>
    </location>
</feature>